<reference evidence="3 4" key="1">
    <citation type="submission" date="2014-04" db="EMBL/GenBank/DDBJ databases">
        <title>Evolutionary Origins and Diversification of the Mycorrhizal Mutualists.</title>
        <authorList>
            <consortium name="DOE Joint Genome Institute"/>
            <consortium name="Mycorrhizal Genomics Consortium"/>
            <person name="Kohler A."/>
            <person name="Kuo A."/>
            <person name="Nagy L.G."/>
            <person name="Floudas D."/>
            <person name="Copeland A."/>
            <person name="Barry K.W."/>
            <person name="Cichocki N."/>
            <person name="Veneault-Fourrey C."/>
            <person name="LaButti K."/>
            <person name="Lindquist E.A."/>
            <person name="Lipzen A."/>
            <person name="Lundell T."/>
            <person name="Morin E."/>
            <person name="Murat C."/>
            <person name="Riley R."/>
            <person name="Ohm R."/>
            <person name="Sun H."/>
            <person name="Tunlid A."/>
            <person name="Henrissat B."/>
            <person name="Grigoriev I.V."/>
            <person name="Hibbett D.S."/>
            <person name="Martin F."/>
        </authorList>
    </citation>
    <scope>NUCLEOTIDE SEQUENCE [LARGE SCALE GENOMIC DNA]</scope>
    <source>
        <strain evidence="3 4">MD-312</strain>
    </source>
</reference>
<evidence type="ECO:0000313" key="4">
    <source>
        <dbReference type="Proteomes" id="UP000053820"/>
    </source>
</evidence>
<gene>
    <name evidence="3" type="ORF">HYDPIDRAFT_114861</name>
</gene>
<dbReference type="Proteomes" id="UP000053820">
    <property type="component" value="Unassembled WGS sequence"/>
</dbReference>
<dbReference type="HOGENOM" id="CLU_2360006_0_0_1"/>
<organism evidence="3 4">
    <name type="scientific">Hydnomerulius pinastri MD-312</name>
    <dbReference type="NCBI Taxonomy" id="994086"/>
    <lineage>
        <taxon>Eukaryota</taxon>
        <taxon>Fungi</taxon>
        <taxon>Dikarya</taxon>
        <taxon>Basidiomycota</taxon>
        <taxon>Agaricomycotina</taxon>
        <taxon>Agaricomycetes</taxon>
        <taxon>Agaricomycetidae</taxon>
        <taxon>Boletales</taxon>
        <taxon>Boletales incertae sedis</taxon>
        <taxon>Leucogyrophana</taxon>
    </lineage>
</organism>
<keyword evidence="2" id="KW-0472">Membrane</keyword>
<keyword evidence="4" id="KW-1185">Reference proteome</keyword>
<keyword evidence="2" id="KW-0812">Transmembrane</keyword>
<feature type="region of interest" description="Disordered" evidence="1">
    <location>
        <begin position="1"/>
        <end position="22"/>
    </location>
</feature>
<name>A0A0C9WDB7_9AGAM</name>
<keyword evidence="2" id="KW-1133">Transmembrane helix</keyword>
<evidence type="ECO:0000256" key="2">
    <source>
        <dbReference type="SAM" id="Phobius"/>
    </source>
</evidence>
<sequence length="96" mass="10517">MQSSSISRMPREPRTSRSRVGLLKVTTPPVATGATLIVAVAQESDMDWQVRRQPGDQLVFALVESSTFNPGLTAPLPQLENPVNYLRKRRGGKPSS</sequence>
<feature type="transmembrane region" description="Helical" evidence="2">
    <location>
        <begin position="21"/>
        <end position="41"/>
    </location>
</feature>
<accession>A0A0C9WDB7</accession>
<dbReference type="EMBL" id="KN839856">
    <property type="protein sequence ID" value="KIJ62342.1"/>
    <property type="molecule type" value="Genomic_DNA"/>
</dbReference>
<proteinExistence type="predicted"/>
<evidence type="ECO:0000313" key="3">
    <source>
        <dbReference type="EMBL" id="KIJ62342.1"/>
    </source>
</evidence>
<dbReference type="AlphaFoldDB" id="A0A0C9WDB7"/>
<evidence type="ECO:0000256" key="1">
    <source>
        <dbReference type="SAM" id="MobiDB-lite"/>
    </source>
</evidence>
<protein>
    <submittedName>
        <fullName evidence="3">Uncharacterized protein</fullName>
    </submittedName>
</protein>